<feature type="domain" description="RecX first three-helical" evidence="8">
    <location>
        <begin position="9"/>
        <end position="44"/>
    </location>
</feature>
<evidence type="ECO:0000313" key="10">
    <source>
        <dbReference type="Proteomes" id="UP000599523"/>
    </source>
</evidence>
<evidence type="ECO:0000259" key="6">
    <source>
        <dbReference type="Pfam" id="PF02631"/>
    </source>
</evidence>
<evidence type="ECO:0000313" key="9">
    <source>
        <dbReference type="EMBL" id="NMG04077.1"/>
    </source>
</evidence>
<keyword evidence="10" id="KW-1185">Reference proteome</keyword>
<dbReference type="NCBIfam" id="NF001055">
    <property type="entry name" value="PRK00117.2-5"/>
    <property type="match status" value="1"/>
</dbReference>
<dbReference type="InterPro" id="IPR053926">
    <property type="entry name" value="RecX_HTH_1st"/>
</dbReference>
<dbReference type="Pfam" id="PF21982">
    <property type="entry name" value="RecX_HTH1"/>
    <property type="match status" value="1"/>
</dbReference>
<evidence type="ECO:0000259" key="8">
    <source>
        <dbReference type="Pfam" id="PF21982"/>
    </source>
</evidence>
<comment type="subcellular location">
    <subcellularLocation>
        <location evidence="1 5">Cytoplasm</location>
    </subcellularLocation>
</comment>
<accession>A0A972F8Q4</accession>
<dbReference type="InterPro" id="IPR036388">
    <property type="entry name" value="WH-like_DNA-bd_sf"/>
</dbReference>
<evidence type="ECO:0000256" key="3">
    <source>
        <dbReference type="ARBA" id="ARBA00018111"/>
    </source>
</evidence>
<dbReference type="Pfam" id="PF02631">
    <property type="entry name" value="RecX_HTH2"/>
    <property type="match status" value="1"/>
</dbReference>
<dbReference type="PANTHER" id="PTHR33602">
    <property type="entry name" value="REGULATORY PROTEIN RECX FAMILY PROTEIN"/>
    <property type="match status" value="1"/>
</dbReference>
<sequence>MTDTSLTGRAMRLLARREHSRAELARKLAAHGTDEEVGAALDRLSELGLLSDHRFAEAWLRSKASRFGMPRLRRDLIQRGVDPDTIDDALEAEPLENEYERAGQVWRTRFGTIAGDHKEWARQARFLQGRGFSTDVIRRVLREAPDESA</sequence>
<dbReference type="InterPro" id="IPR053924">
    <property type="entry name" value="RecX_HTH_2nd"/>
</dbReference>
<dbReference type="EMBL" id="WTVM01000093">
    <property type="protein sequence ID" value="NMG04077.1"/>
    <property type="molecule type" value="Genomic_DNA"/>
</dbReference>
<feature type="domain" description="RecX third three-helical" evidence="7">
    <location>
        <begin position="97"/>
        <end position="141"/>
    </location>
</feature>
<dbReference type="AlphaFoldDB" id="A0A972F8Q4"/>
<comment type="caution">
    <text evidence="9">The sequence shown here is derived from an EMBL/GenBank/DDBJ whole genome shotgun (WGS) entry which is preliminary data.</text>
</comment>
<dbReference type="InterPro" id="IPR053925">
    <property type="entry name" value="RecX_HTH_3rd"/>
</dbReference>
<evidence type="ECO:0000256" key="5">
    <source>
        <dbReference type="HAMAP-Rule" id="MF_01114"/>
    </source>
</evidence>
<dbReference type="HAMAP" id="MF_01114">
    <property type="entry name" value="RecX"/>
    <property type="match status" value="1"/>
</dbReference>
<gene>
    <name evidence="5 9" type="primary">recX</name>
    <name evidence="9" type="ORF">GPA21_14040</name>
</gene>
<dbReference type="Proteomes" id="UP000599523">
    <property type="component" value="Unassembled WGS sequence"/>
</dbReference>
<dbReference type="InterPro" id="IPR003783">
    <property type="entry name" value="Regulatory_RecX"/>
</dbReference>
<proteinExistence type="inferred from homology"/>
<evidence type="ECO:0000259" key="7">
    <source>
        <dbReference type="Pfam" id="PF21981"/>
    </source>
</evidence>
<evidence type="ECO:0000256" key="4">
    <source>
        <dbReference type="ARBA" id="ARBA00022490"/>
    </source>
</evidence>
<evidence type="ECO:0000256" key="1">
    <source>
        <dbReference type="ARBA" id="ARBA00004496"/>
    </source>
</evidence>
<dbReference type="Gene3D" id="1.10.10.10">
    <property type="entry name" value="Winged helix-like DNA-binding domain superfamily/Winged helix DNA-binding domain"/>
    <property type="match status" value="3"/>
</dbReference>
<dbReference type="GO" id="GO:0006282">
    <property type="term" value="P:regulation of DNA repair"/>
    <property type="evidence" value="ECO:0007669"/>
    <property type="project" value="UniProtKB-UniRule"/>
</dbReference>
<comment type="function">
    <text evidence="5">Modulates RecA activity.</text>
</comment>
<name>A0A972F8Q4_9RHOO</name>
<dbReference type="RefSeq" id="WP_168988768.1">
    <property type="nucleotide sequence ID" value="NZ_CAWPHM010000323.1"/>
</dbReference>
<reference evidence="9" key="1">
    <citation type="submission" date="2019-12" db="EMBL/GenBank/DDBJ databases">
        <title>Comparative genomics gives insights into the taxonomy of the Azoarcus-Aromatoleum group and reveals separate origins of nif in the plant-associated Azoarcus and non-plant-associated Aromatoleum sub-groups.</title>
        <authorList>
            <person name="Lafos M."/>
            <person name="Maluk M."/>
            <person name="Batista M."/>
            <person name="Junghare M."/>
            <person name="Carmona M."/>
            <person name="Faoro H."/>
            <person name="Cruz L.M."/>
            <person name="Battistoni F."/>
            <person name="De Souza E."/>
            <person name="Pedrosa F."/>
            <person name="Chen W.-M."/>
            <person name="Poole P.S."/>
            <person name="Dixon R.A."/>
            <person name="James E.K."/>
        </authorList>
    </citation>
    <scope>NUCLEOTIDE SEQUENCE</scope>
    <source>
        <strain evidence="9">NSC3</strain>
    </source>
</reference>
<dbReference type="PANTHER" id="PTHR33602:SF1">
    <property type="entry name" value="REGULATORY PROTEIN RECX FAMILY PROTEIN"/>
    <property type="match status" value="1"/>
</dbReference>
<keyword evidence="4 5" id="KW-0963">Cytoplasm</keyword>
<dbReference type="Pfam" id="PF21981">
    <property type="entry name" value="RecX_HTH3"/>
    <property type="match status" value="1"/>
</dbReference>
<organism evidence="9 10">
    <name type="scientific">Azoarcus taiwanensis</name>
    <dbReference type="NCBI Taxonomy" id="666964"/>
    <lineage>
        <taxon>Bacteria</taxon>
        <taxon>Pseudomonadati</taxon>
        <taxon>Pseudomonadota</taxon>
        <taxon>Betaproteobacteria</taxon>
        <taxon>Rhodocyclales</taxon>
        <taxon>Zoogloeaceae</taxon>
        <taxon>Azoarcus</taxon>
    </lineage>
</organism>
<comment type="similarity">
    <text evidence="2 5">Belongs to the RecX family.</text>
</comment>
<dbReference type="GO" id="GO:0005737">
    <property type="term" value="C:cytoplasm"/>
    <property type="evidence" value="ECO:0007669"/>
    <property type="project" value="UniProtKB-SubCell"/>
</dbReference>
<feature type="domain" description="RecX second three-helical" evidence="6">
    <location>
        <begin position="51"/>
        <end position="90"/>
    </location>
</feature>
<evidence type="ECO:0000256" key="2">
    <source>
        <dbReference type="ARBA" id="ARBA00009695"/>
    </source>
</evidence>
<protein>
    <recommendedName>
        <fullName evidence="3 5">Regulatory protein RecX</fullName>
    </recommendedName>
</protein>